<keyword evidence="7" id="KW-1185">Reference proteome</keyword>
<evidence type="ECO:0000313" key="7">
    <source>
        <dbReference type="Proteomes" id="UP000078541"/>
    </source>
</evidence>
<protein>
    <submittedName>
        <fullName evidence="6">INO80 complex subunit C</fullName>
    </submittedName>
</protein>
<accession>A0A195F3U5</accession>
<keyword evidence="3" id="KW-0804">Transcription</keyword>
<evidence type="ECO:0000313" key="6">
    <source>
        <dbReference type="EMBL" id="KYN34754.1"/>
    </source>
</evidence>
<organism evidence="6 7">
    <name type="scientific">Trachymyrmex septentrionalis</name>
    <dbReference type="NCBI Taxonomy" id="34720"/>
    <lineage>
        <taxon>Eukaryota</taxon>
        <taxon>Metazoa</taxon>
        <taxon>Ecdysozoa</taxon>
        <taxon>Arthropoda</taxon>
        <taxon>Hexapoda</taxon>
        <taxon>Insecta</taxon>
        <taxon>Pterygota</taxon>
        <taxon>Neoptera</taxon>
        <taxon>Endopterygota</taxon>
        <taxon>Hymenoptera</taxon>
        <taxon>Apocrita</taxon>
        <taxon>Aculeata</taxon>
        <taxon>Formicoidea</taxon>
        <taxon>Formicidae</taxon>
        <taxon>Myrmicinae</taxon>
        <taxon>Trachymyrmex</taxon>
    </lineage>
</organism>
<feature type="domain" description="Vps72/YL1 C-terminal" evidence="5">
    <location>
        <begin position="145"/>
        <end position="174"/>
    </location>
</feature>
<gene>
    <name evidence="6" type="ORF">ALC56_10722</name>
</gene>
<sequence>MPLSRSIAGLISPVNAPLATLYVFCALTLTLPGTMEVTYVRYIAGTPTTTSINYKNVIFSIKNRQRHREMASEEIYNREANKKLQPIFKNRSFQQKFRQTSTTGKKRTWRSLKQVLAQERSLPWPTTIKHYSSINAPPSFKPAKKYSDISGLPARYTDPQTKLYYATAEEFATVRSLPMDITAGYLALRGASSIVG</sequence>
<evidence type="ECO:0000256" key="2">
    <source>
        <dbReference type="ARBA" id="ARBA00023015"/>
    </source>
</evidence>
<dbReference type="PANTHER" id="PTHR31200:SF1">
    <property type="entry name" value="INO80 COMPLEX SUBUNIT C"/>
    <property type="match status" value="1"/>
</dbReference>
<dbReference type="SMART" id="SM00993">
    <property type="entry name" value="YL1_C"/>
    <property type="match status" value="1"/>
</dbReference>
<dbReference type="GO" id="GO:0031011">
    <property type="term" value="C:Ino80 complex"/>
    <property type="evidence" value="ECO:0007669"/>
    <property type="project" value="InterPro"/>
</dbReference>
<comment type="subcellular location">
    <subcellularLocation>
        <location evidence="1">Nucleus</location>
    </subcellularLocation>
</comment>
<dbReference type="InterPro" id="IPR029525">
    <property type="entry name" value="INO80C/Ies6"/>
</dbReference>
<dbReference type="Pfam" id="PF08265">
    <property type="entry name" value="YL1_C"/>
    <property type="match status" value="1"/>
</dbReference>
<name>A0A195F3U5_9HYME</name>
<reference evidence="6 7" key="1">
    <citation type="submission" date="2016-03" db="EMBL/GenBank/DDBJ databases">
        <title>Trachymyrmex septentrionalis WGS genome.</title>
        <authorList>
            <person name="Nygaard S."/>
            <person name="Hu H."/>
            <person name="Boomsma J."/>
            <person name="Zhang G."/>
        </authorList>
    </citation>
    <scope>NUCLEOTIDE SEQUENCE [LARGE SCALE GENOMIC DNA]</scope>
    <source>
        <strain evidence="6">Tsep2-gDNA-1</strain>
        <tissue evidence="6">Whole body</tissue>
    </source>
</reference>
<evidence type="ECO:0000256" key="1">
    <source>
        <dbReference type="ARBA" id="ARBA00004123"/>
    </source>
</evidence>
<evidence type="ECO:0000259" key="5">
    <source>
        <dbReference type="SMART" id="SM00993"/>
    </source>
</evidence>
<dbReference type="AlphaFoldDB" id="A0A195F3U5"/>
<evidence type="ECO:0000256" key="4">
    <source>
        <dbReference type="ARBA" id="ARBA00023242"/>
    </source>
</evidence>
<evidence type="ECO:0000256" key="3">
    <source>
        <dbReference type="ARBA" id="ARBA00023163"/>
    </source>
</evidence>
<keyword evidence="4" id="KW-0539">Nucleus</keyword>
<dbReference type="PANTHER" id="PTHR31200">
    <property type="entry name" value="INO80 COMPLEX SUBUNIT C"/>
    <property type="match status" value="1"/>
</dbReference>
<proteinExistence type="predicted"/>
<dbReference type="GO" id="GO:0006338">
    <property type="term" value="P:chromatin remodeling"/>
    <property type="evidence" value="ECO:0007669"/>
    <property type="project" value="InterPro"/>
</dbReference>
<dbReference type="STRING" id="34720.A0A195F3U5"/>
<dbReference type="EMBL" id="KQ981855">
    <property type="protein sequence ID" value="KYN34754.1"/>
    <property type="molecule type" value="Genomic_DNA"/>
</dbReference>
<keyword evidence="2" id="KW-0805">Transcription regulation</keyword>
<dbReference type="InterPro" id="IPR013272">
    <property type="entry name" value="Vps72/YL1_C"/>
</dbReference>
<dbReference type="Proteomes" id="UP000078541">
    <property type="component" value="Unassembled WGS sequence"/>
</dbReference>